<comment type="caution">
    <text evidence="1">The sequence shown here is derived from an EMBL/GenBank/DDBJ whole genome shotgun (WGS) entry which is preliminary data.</text>
</comment>
<dbReference type="AlphaFoldDB" id="W4L5N1"/>
<dbReference type="SUPFAM" id="SSF89260">
    <property type="entry name" value="Collagen-binding domain"/>
    <property type="match status" value="1"/>
</dbReference>
<proteinExistence type="predicted"/>
<name>W4L5N1_9BACT</name>
<keyword evidence="2" id="KW-1185">Reference proteome</keyword>
<dbReference type="HOGENOM" id="CLU_818067_0_0_7"/>
<protein>
    <recommendedName>
        <fullName evidence="3">Choice-of-anchor D domain-containing protein</fullName>
    </recommendedName>
</protein>
<dbReference type="NCBIfam" id="NF012200">
    <property type="entry name" value="choice_anch_D"/>
    <property type="match status" value="1"/>
</dbReference>
<gene>
    <name evidence="1" type="ORF">ETSY2_51580</name>
</gene>
<accession>W4L5N1</accession>
<sequence>MAEPMSSTTGELTPDDIDSFVVEMPAGGGRLNAGTLGTTNTAGELFQIVSGIPIPIASNGDNAGNQNFFISQTVDEGTYCIQVSGQSASIQGPYILQVEADLPDDEHGNNCETATNVGQPMISGELSVFADSDFFRIQVPPGGGNLTVSTLGPTNTAGELFQILDGIPIPIASNGDNAGNPNFLISRMVDEGTYCVEVSGQTSSIQGPYIFQTSGDFIPAGSCAAENVRLSVASIDFGPVLIGDLAEASAITVTNISTDSANVLFLDASFLEDMDAADFGIVNDTCAGQMLMPGAQCTLRAVFSPLDAGPKTAAIIIPCNDPDSLPLEVELLGEGTMAP</sequence>
<reference evidence="1 2" key="1">
    <citation type="journal article" date="2014" name="Nature">
        <title>An environmental bacterial taxon with a large and distinct metabolic repertoire.</title>
        <authorList>
            <person name="Wilson M.C."/>
            <person name="Mori T."/>
            <person name="Ruckert C."/>
            <person name="Uria A.R."/>
            <person name="Helf M.J."/>
            <person name="Takada K."/>
            <person name="Gernert C."/>
            <person name="Steffens U.A."/>
            <person name="Heycke N."/>
            <person name="Schmitt S."/>
            <person name="Rinke C."/>
            <person name="Helfrich E.J."/>
            <person name="Brachmann A.O."/>
            <person name="Gurgui C."/>
            <person name="Wakimoto T."/>
            <person name="Kracht M."/>
            <person name="Crusemann M."/>
            <person name="Hentschel U."/>
            <person name="Abe I."/>
            <person name="Matsunaga S."/>
            <person name="Kalinowski J."/>
            <person name="Takeyama H."/>
            <person name="Piel J."/>
        </authorList>
    </citation>
    <scope>NUCLEOTIDE SEQUENCE [LARGE SCALE GENOMIC DNA]</scope>
    <source>
        <strain evidence="2">TSY2</strain>
    </source>
</reference>
<dbReference type="EMBL" id="AZHX01002665">
    <property type="protein sequence ID" value="ETW93342.1"/>
    <property type="molecule type" value="Genomic_DNA"/>
</dbReference>
<evidence type="ECO:0000313" key="2">
    <source>
        <dbReference type="Proteomes" id="UP000019140"/>
    </source>
</evidence>
<dbReference type="Proteomes" id="UP000019140">
    <property type="component" value="Unassembled WGS sequence"/>
</dbReference>
<evidence type="ECO:0008006" key="3">
    <source>
        <dbReference type="Google" id="ProtNLM"/>
    </source>
</evidence>
<dbReference type="InterPro" id="IPR013783">
    <property type="entry name" value="Ig-like_fold"/>
</dbReference>
<evidence type="ECO:0000313" key="1">
    <source>
        <dbReference type="EMBL" id="ETW93342.1"/>
    </source>
</evidence>
<dbReference type="Gene3D" id="2.60.40.10">
    <property type="entry name" value="Immunoglobulins"/>
    <property type="match status" value="1"/>
</dbReference>
<dbReference type="Gene3D" id="2.60.120.380">
    <property type="match status" value="2"/>
</dbReference>
<organism evidence="1 2">
    <name type="scientific">Candidatus Entotheonella gemina</name>
    <dbReference type="NCBI Taxonomy" id="1429439"/>
    <lineage>
        <taxon>Bacteria</taxon>
        <taxon>Pseudomonadati</taxon>
        <taxon>Nitrospinota/Tectimicrobiota group</taxon>
        <taxon>Candidatus Tectimicrobiota</taxon>
        <taxon>Candidatus Entotheonellia</taxon>
        <taxon>Candidatus Entotheonellales</taxon>
        <taxon>Candidatus Entotheonellaceae</taxon>
        <taxon>Candidatus Entotheonella</taxon>
    </lineage>
</organism>